<dbReference type="AlphaFoldDB" id="A0A814LRP9"/>
<dbReference type="Pfam" id="PF00858">
    <property type="entry name" value="ASC"/>
    <property type="match status" value="1"/>
</dbReference>
<evidence type="ECO:0000256" key="7">
    <source>
        <dbReference type="ARBA" id="ARBA00023065"/>
    </source>
</evidence>
<dbReference type="PANTHER" id="PTHR11690">
    <property type="entry name" value="AMILORIDE-SENSITIVE SODIUM CHANNEL-RELATED"/>
    <property type="match status" value="1"/>
</dbReference>
<dbReference type="GO" id="GO:0005886">
    <property type="term" value="C:plasma membrane"/>
    <property type="evidence" value="ECO:0007669"/>
    <property type="project" value="TreeGrafter"/>
</dbReference>
<dbReference type="Gene3D" id="2.60.470.10">
    <property type="entry name" value="Acid-sensing ion channels like domains"/>
    <property type="match status" value="1"/>
</dbReference>
<evidence type="ECO:0000256" key="1">
    <source>
        <dbReference type="ARBA" id="ARBA00004141"/>
    </source>
</evidence>
<keyword evidence="4 11" id="KW-0812">Transmembrane</keyword>
<keyword evidence="14" id="KW-1185">Reference proteome</keyword>
<keyword evidence="7 11" id="KW-0406">Ion transport</keyword>
<dbReference type="EMBL" id="CAJNOC010006070">
    <property type="protein sequence ID" value="CAF1069477.1"/>
    <property type="molecule type" value="Genomic_DNA"/>
</dbReference>
<organism evidence="13 14">
    <name type="scientific">Brachionus calyciflorus</name>
    <dbReference type="NCBI Taxonomy" id="104777"/>
    <lineage>
        <taxon>Eukaryota</taxon>
        <taxon>Metazoa</taxon>
        <taxon>Spiralia</taxon>
        <taxon>Gnathifera</taxon>
        <taxon>Rotifera</taxon>
        <taxon>Eurotatoria</taxon>
        <taxon>Monogononta</taxon>
        <taxon>Pseudotrocha</taxon>
        <taxon>Ploima</taxon>
        <taxon>Brachionidae</taxon>
        <taxon>Brachionus</taxon>
    </lineage>
</organism>
<evidence type="ECO:0000256" key="2">
    <source>
        <dbReference type="ARBA" id="ARBA00022448"/>
    </source>
</evidence>
<dbReference type="PRINTS" id="PR01078">
    <property type="entry name" value="AMINACHANNEL"/>
</dbReference>
<dbReference type="Gene3D" id="1.10.287.770">
    <property type="entry name" value="YojJ-like"/>
    <property type="match status" value="1"/>
</dbReference>
<keyword evidence="9 11" id="KW-0739">Sodium transport</keyword>
<reference evidence="13" key="1">
    <citation type="submission" date="2021-02" db="EMBL/GenBank/DDBJ databases">
        <authorList>
            <person name="Nowell W R."/>
        </authorList>
    </citation>
    <scope>NUCLEOTIDE SEQUENCE</scope>
    <source>
        <strain evidence="13">Ploen Becks lab</strain>
    </source>
</reference>
<dbReference type="Proteomes" id="UP000663879">
    <property type="component" value="Unassembled WGS sequence"/>
</dbReference>
<keyword evidence="5 12" id="KW-1133">Transmembrane helix</keyword>
<evidence type="ECO:0000256" key="11">
    <source>
        <dbReference type="RuleBase" id="RU000679"/>
    </source>
</evidence>
<comment type="caution">
    <text evidence="13">The sequence shown here is derived from an EMBL/GenBank/DDBJ whole genome shotgun (WGS) entry which is preliminary data.</text>
</comment>
<evidence type="ECO:0000256" key="3">
    <source>
        <dbReference type="ARBA" id="ARBA00022461"/>
    </source>
</evidence>
<protein>
    <submittedName>
        <fullName evidence="13">Uncharacterized protein</fullName>
    </submittedName>
</protein>
<proteinExistence type="inferred from homology"/>
<sequence length="490" mass="56222">MTERNFKRNKILNILKDAGLSTTGHGLPNILRSNRMSLKIFWTICVFVSLGICAFLLQRSFVDFLNWDVVTKIQLITETPAIFPTISICNANPIQTNYTVELANTVLTELNFSDPLNSPIFSFLTNSMKTHLTKYILFANFQKLNSTEKEKIGFLTPDNIIGCTYSGIPCNLSTHFESYYDNFHGSCLRFNSGKKSPLLNSSKPGLLNGLFLELFVGEPNDHSLTYSTGLYVMVHNSSSQVFYPKGYTVPTGKQVDIGIQKEYITKKPSPYSNCIDDKNELEKYEFYRIIDASGRKYKRELCYELCYQEKCLSKCQCQDFTHFLFPNRTICMNLKEFLCNYRAFAEFYASNVNELCSAKCPMECDDINYPLTFSSLEYPTKPYSKVLLKNPQVISKFKNISEVSYERLKSNVVLLYFYYIDSQYTKIEEVEKMNWLDFIAGIGGTLGLFIGISFLSLIEIVEVLIEVAYVFFESRVNKIMVKPKNSIEKS</sequence>
<dbReference type="InterPro" id="IPR001873">
    <property type="entry name" value="ENaC"/>
</dbReference>
<evidence type="ECO:0000256" key="10">
    <source>
        <dbReference type="ARBA" id="ARBA00023303"/>
    </source>
</evidence>
<evidence type="ECO:0000256" key="12">
    <source>
        <dbReference type="SAM" id="Phobius"/>
    </source>
</evidence>
<name>A0A814LRP9_9BILA</name>
<feature type="transmembrane region" description="Helical" evidence="12">
    <location>
        <begin position="446"/>
        <end position="472"/>
    </location>
</feature>
<accession>A0A814LRP9</accession>
<evidence type="ECO:0000256" key="4">
    <source>
        <dbReference type="ARBA" id="ARBA00022692"/>
    </source>
</evidence>
<evidence type="ECO:0000256" key="9">
    <source>
        <dbReference type="ARBA" id="ARBA00023201"/>
    </source>
</evidence>
<dbReference type="GO" id="GO:0015280">
    <property type="term" value="F:ligand-gated sodium channel activity"/>
    <property type="evidence" value="ECO:0007669"/>
    <property type="project" value="TreeGrafter"/>
</dbReference>
<evidence type="ECO:0000256" key="5">
    <source>
        <dbReference type="ARBA" id="ARBA00022989"/>
    </source>
</evidence>
<evidence type="ECO:0000256" key="8">
    <source>
        <dbReference type="ARBA" id="ARBA00023136"/>
    </source>
</evidence>
<evidence type="ECO:0000256" key="6">
    <source>
        <dbReference type="ARBA" id="ARBA00023053"/>
    </source>
</evidence>
<keyword evidence="3 11" id="KW-0894">Sodium channel</keyword>
<keyword evidence="8 12" id="KW-0472">Membrane</keyword>
<evidence type="ECO:0000313" key="13">
    <source>
        <dbReference type="EMBL" id="CAF1069477.1"/>
    </source>
</evidence>
<dbReference type="OrthoDB" id="6021021at2759"/>
<gene>
    <name evidence="13" type="ORF">OXX778_LOCUS19655</name>
</gene>
<comment type="subcellular location">
    <subcellularLocation>
        <location evidence="1">Membrane</location>
        <topology evidence="1">Multi-pass membrane protein</topology>
    </subcellularLocation>
</comment>
<keyword evidence="2 11" id="KW-0813">Transport</keyword>
<dbReference type="PANTHER" id="PTHR11690:SF248">
    <property type="entry name" value="PICKPOCKET 17, ISOFORM A"/>
    <property type="match status" value="1"/>
</dbReference>
<keyword evidence="10 11" id="KW-0407">Ion channel</keyword>
<keyword evidence="6" id="KW-0915">Sodium</keyword>
<feature type="transmembrane region" description="Helical" evidence="12">
    <location>
        <begin position="40"/>
        <end position="57"/>
    </location>
</feature>
<evidence type="ECO:0000313" key="14">
    <source>
        <dbReference type="Proteomes" id="UP000663879"/>
    </source>
</evidence>
<comment type="similarity">
    <text evidence="11">Belongs to the amiloride-sensitive sodium channel (TC 1.A.6) family.</text>
</comment>